<evidence type="ECO:0000256" key="1">
    <source>
        <dbReference type="ARBA" id="ARBA00004225"/>
    </source>
</evidence>
<dbReference type="GO" id="GO:0005525">
    <property type="term" value="F:GTP binding"/>
    <property type="evidence" value="ECO:0007669"/>
    <property type="project" value="UniProtKB-KW"/>
</dbReference>
<dbReference type="InterPro" id="IPR027094">
    <property type="entry name" value="Mitofusin_fam"/>
</dbReference>
<dbReference type="Gene3D" id="3.40.50.300">
    <property type="entry name" value="P-loop containing nucleotide triphosphate hydrolases"/>
    <property type="match status" value="1"/>
</dbReference>
<organism evidence="14 15">
    <name type="scientific">Boothiomyces macroporosus</name>
    <dbReference type="NCBI Taxonomy" id="261099"/>
    <lineage>
        <taxon>Eukaryota</taxon>
        <taxon>Fungi</taxon>
        <taxon>Fungi incertae sedis</taxon>
        <taxon>Chytridiomycota</taxon>
        <taxon>Chytridiomycota incertae sedis</taxon>
        <taxon>Chytridiomycetes</taxon>
        <taxon>Rhizophydiales</taxon>
        <taxon>Terramycetaceae</taxon>
        <taxon>Boothiomyces</taxon>
    </lineage>
</organism>
<keyword evidence="11" id="KW-0472">Membrane</keyword>
<keyword evidence="9" id="KW-0496">Mitochondrion</keyword>
<dbReference type="GO" id="GO:0005741">
    <property type="term" value="C:mitochondrial outer membrane"/>
    <property type="evidence" value="ECO:0007669"/>
    <property type="project" value="UniProtKB-SubCell"/>
</dbReference>
<gene>
    <name evidence="14" type="primary">FZO1</name>
    <name evidence="14" type="ORF">HK103_005226</name>
</gene>
<keyword evidence="6" id="KW-0378">Hydrolase</keyword>
<keyword evidence="4" id="KW-0547">Nucleotide-binding</keyword>
<evidence type="ECO:0000256" key="9">
    <source>
        <dbReference type="ARBA" id="ARBA00023128"/>
    </source>
</evidence>
<reference evidence="14" key="1">
    <citation type="submission" date="2020-05" db="EMBL/GenBank/DDBJ databases">
        <title>Phylogenomic resolution of chytrid fungi.</title>
        <authorList>
            <person name="Stajich J.E."/>
            <person name="Amses K."/>
            <person name="Simmons R."/>
            <person name="Seto K."/>
            <person name="Myers J."/>
            <person name="Bonds A."/>
            <person name="Quandt C.A."/>
            <person name="Barry K."/>
            <person name="Liu P."/>
            <person name="Grigoriev I."/>
            <person name="Longcore J.E."/>
            <person name="James T.Y."/>
        </authorList>
    </citation>
    <scope>NUCLEOTIDE SEQUENCE</scope>
    <source>
        <strain evidence="14">PLAUS21</strain>
    </source>
</reference>
<comment type="catalytic activity">
    <reaction evidence="12">
        <text>GTP + H2O = GDP + phosphate + H(+)</text>
        <dbReference type="Rhea" id="RHEA:19669"/>
        <dbReference type="ChEBI" id="CHEBI:15377"/>
        <dbReference type="ChEBI" id="CHEBI:15378"/>
        <dbReference type="ChEBI" id="CHEBI:37565"/>
        <dbReference type="ChEBI" id="CHEBI:43474"/>
        <dbReference type="ChEBI" id="CHEBI:58189"/>
    </reaction>
</comment>
<dbReference type="Pfam" id="PF00350">
    <property type="entry name" value="Dynamin_N"/>
    <property type="match status" value="1"/>
</dbReference>
<evidence type="ECO:0000256" key="3">
    <source>
        <dbReference type="ARBA" id="ARBA00022692"/>
    </source>
</evidence>
<keyword evidence="7" id="KW-1133">Transmembrane helix</keyword>
<dbReference type="GO" id="GO:0008053">
    <property type="term" value="P:mitochondrial fusion"/>
    <property type="evidence" value="ECO:0007669"/>
    <property type="project" value="TreeGrafter"/>
</dbReference>
<evidence type="ECO:0000256" key="11">
    <source>
        <dbReference type="ARBA" id="ARBA00023136"/>
    </source>
</evidence>
<evidence type="ECO:0000256" key="4">
    <source>
        <dbReference type="ARBA" id="ARBA00022741"/>
    </source>
</evidence>
<dbReference type="FunFam" id="3.40.50.300:FF:000638">
    <property type="entry name" value="Transmembrane GTPase Fzo1, putative"/>
    <property type="match status" value="1"/>
</dbReference>
<sequence length="684" mass="77996">MQVEETKEKPVEQTEQQAFGYDSGYQSEILQNSSYQKIRNSLLYLMKQTTTILENMPAAQFPQTDLVLLTADRVNEVINHFDRLQVRISDTHSKVLVTGDLNAGKSTFVNTLLRRQVVPDDQEPCTALFVEVVDKSDNNGIEEVHAIPDPAVYSKDNAETFVKIPVEDLREHVENDESSHPLMKVYVKDNRNKSSLLHNGIVDISLIDSPGLNIDSMKTTSLFSKQEEIDVIVFVVNAENHFTLSGKEFLETATKEKAYVFIVVNRFDSIKRKDRNKRDILEQIRSISQTTFDEADNLVHFVSCRQVFQYYTAGVQPSADNWIPDFERLESCLRSFILEKRTKSKLAPAKVYLGNVLSDLETISNYNIQYHDAESFNLANELGTIGPIYQKMKLLKEKYFVDSEKNIDVLAKEISDFSDKTLLNFIEEFELFMDTVEWNGAIQVWQYAHELRLVVSRLAFIRLRSCHTFAQEKCLDYVRKISSAAKECVPQDIDLDEAPLHEGLELRSQGSLLDLSDHSLFDSADRFEIIKDFIPALGMVSAGVLGYRSLVTGILKSQSHSFSRIAKLAVTGLAITGVGLLIFKLSDMKATVQSKLTTKLKQYFKDSSFVESNSHYISSTSHRLLRTGVNDFQRKFQYSMDEQERKFNLQNAAKSKAEEESRIFSNIYKRAVSIKQELEAISLE</sequence>
<comment type="subcellular location">
    <subcellularLocation>
        <location evidence="1">Mitochondrion membrane</location>
        <topology evidence="1">Multi-pass membrane protein</topology>
    </subcellularLocation>
    <subcellularLocation>
        <location evidence="2">Mitochondrion outer membrane</location>
    </subcellularLocation>
</comment>
<feature type="domain" description="Dynamin-type G" evidence="13">
    <location>
        <begin position="89"/>
        <end position="369"/>
    </location>
</feature>
<comment type="caution">
    <text evidence="14">The sequence shown here is derived from an EMBL/GenBank/DDBJ whole genome shotgun (WGS) entry which is preliminary data.</text>
</comment>
<evidence type="ECO:0000256" key="6">
    <source>
        <dbReference type="ARBA" id="ARBA00022801"/>
    </source>
</evidence>
<dbReference type="PANTHER" id="PTHR10465:SF0">
    <property type="entry name" value="SARCALUMENIN"/>
    <property type="match status" value="1"/>
</dbReference>
<keyword evidence="3" id="KW-0812">Transmembrane</keyword>
<keyword evidence="10" id="KW-0342">GTP-binding</keyword>
<dbReference type="GO" id="GO:0003924">
    <property type="term" value="F:GTPase activity"/>
    <property type="evidence" value="ECO:0007669"/>
    <property type="project" value="InterPro"/>
</dbReference>
<evidence type="ECO:0000256" key="5">
    <source>
        <dbReference type="ARBA" id="ARBA00022787"/>
    </source>
</evidence>
<dbReference type="EMBL" id="JADGKB010000048">
    <property type="protein sequence ID" value="KAJ3256592.1"/>
    <property type="molecule type" value="Genomic_DNA"/>
</dbReference>
<accession>A0AAD5UFY7</accession>
<dbReference type="InterPro" id="IPR030381">
    <property type="entry name" value="G_DYNAMIN_dom"/>
</dbReference>
<dbReference type="GO" id="GO:0051646">
    <property type="term" value="P:mitochondrion localization"/>
    <property type="evidence" value="ECO:0007669"/>
    <property type="project" value="TreeGrafter"/>
</dbReference>
<dbReference type="PANTHER" id="PTHR10465">
    <property type="entry name" value="TRANSMEMBRANE GTPASE FZO1"/>
    <property type="match status" value="1"/>
</dbReference>
<dbReference type="Proteomes" id="UP001210925">
    <property type="component" value="Unassembled WGS sequence"/>
</dbReference>
<evidence type="ECO:0000256" key="8">
    <source>
        <dbReference type="ARBA" id="ARBA00023054"/>
    </source>
</evidence>
<dbReference type="SUPFAM" id="SSF52540">
    <property type="entry name" value="P-loop containing nucleoside triphosphate hydrolases"/>
    <property type="match status" value="1"/>
</dbReference>
<dbReference type="InterPro" id="IPR045063">
    <property type="entry name" value="Dynamin_N"/>
</dbReference>
<evidence type="ECO:0000313" key="14">
    <source>
        <dbReference type="EMBL" id="KAJ3256592.1"/>
    </source>
</evidence>
<keyword evidence="5" id="KW-1000">Mitochondrion outer membrane</keyword>
<evidence type="ECO:0000256" key="2">
    <source>
        <dbReference type="ARBA" id="ARBA00004294"/>
    </source>
</evidence>
<dbReference type="PROSITE" id="PS51718">
    <property type="entry name" value="G_DYNAMIN_2"/>
    <property type="match status" value="1"/>
</dbReference>
<dbReference type="InterPro" id="IPR027417">
    <property type="entry name" value="P-loop_NTPase"/>
</dbReference>
<evidence type="ECO:0000256" key="7">
    <source>
        <dbReference type="ARBA" id="ARBA00022989"/>
    </source>
</evidence>
<keyword evidence="15" id="KW-1185">Reference proteome</keyword>
<proteinExistence type="predicted"/>
<dbReference type="AlphaFoldDB" id="A0AAD5UFY7"/>
<protein>
    <submittedName>
        <fullName evidence="14">Mitofusin</fullName>
    </submittedName>
</protein>
<evidence type="ECO:0000256" key="10">
    <source>
        <dbReference type="ARBA" id="ARBA00023134"/>
    </source>
</evidence>
<name>A0AAD5UFY7_9FUNG</name>
<evidence type="ECO:0000313" key="15">
    <source>
        <dbReference type="Proteomes" id="UP001210925"/>
    </source>
</evidence>
<evidence type="ECO:0000256" key="12">
    <source>
        <dbReference type="ARBA" id="ARBA00048548"/>
    </source>
</evidence>
<keyword evidence="8" id="KW-0175">Coiled coil</keyword>
<evidence type="ECO:0000259" key="13">
    <source>
        <dbReference type="PROSITE" id="PS51718"/>
    </source>
</evidence>